<organism evidence="1 2">
    <name type="scientific">Deinococcus soli</name>
    <name type="common">ex Cha et al. 2016</name>
    <dbReference type="NCBI Taxonomy" id="1309411"/>
    <lineage>
        <taxon>Bacteria</taxon>
        <taxon>Thermotogati</taxon>
        <taxon>Deinococcota</taxon>
        <taxon>Deinococci</taxon>
        <taxon>Deinococcales</taxon>
        <taxon>Deinococcaceae</taxon>
        <taxon>Deinococcus</taxon>
    </lineage>
</organism>
<sequence>MTLTDVLKPYRRPAARGMGGERMTPTDPPAVLEVKVQARAMSQLLKAQGHADVAYSTCLHELSLQAGFENWQTYGAALRKAAGLPPKRQLTRDAQQRRLERA</sequence>
<accession>A0ACC6KNN4</accession>
<dbReference type="EMBL" id="JAVDTP010000021">
    <property type="protein sequence ID" value="MDR6754061.1"/>
    <property type="molecule type" value="Genomic_DNA"/>
</dbReference>
<reference evidence="1" key="1">
    <citation type="submission" date="2023-07" db="EMBL/GenBank/DDBJ databases">
        <title>Sorghum-associated microbial communities from plants grown in Nebraska, USA.</title>
        <authorList>
            <person name="Schachtman D."/>
        </authorList>
    </citation>
    <scope>NUCLEOTIDE SEQUENCE</scope>
    <source>
        <strain evidence="1">BE73</strain>
    </source>
</reference>
<gene>
    <name evidence="1" type="ORF">J2Y01_004592</name>
</gene>
<dbReference type="Proteomes" id="UP001252370">
    <property type="component" value="Unassembled WGS sequence"/>
</dbReference>
<name>A0ACC6KNN4_9DEIO</name>
<keyword evidence="2" id="KW-1185">Reference proteome</keyword>
<comment type="caution">
    <text evidence="1">The sequence shown here is derived from an EMBL/GenBank/DDBJ whole genome shotgun (WGS) entry which is preliminary data.</text>
</comment>
<proteinExistence type="predicted"/>
<evidence type="ECO:0000313" key="1">
    <source>
        <dbReference type="EMBL" id="MDR6754061.1"/>
    </source>
</evidence>
<evidence type="ECO:0000313" key="2">
    <source>
        <dbReference type="Proteomes" id="UP001252370"/>
    </source>
</evidence>
<protein>
    <submittedName>
        <fullName evidence="1">Uncharacterized protein</fullName>
    </submittedName>
</protein>